<evidence type="ECO:0000313" key="6">
    <source>
        <dbReference type="EMBL" id="JAD86850.1"/>
    </source>
</evidence>
<evidence type="ECO:0000256" key="1">
    <source>
        <dbReference type="ARBA" id="ARBA00004123"/>
    </source>
</evidence>
<dbReference type="PANTHER" id="PTHR46481:SF10">
    <property type="entry name" value="ZINC FINGER BED DOMAIN-CONTAINING PROTEIN 39"/>
    <property type="match status" value="1"/>
</dbReference>
<reference evidence="6" key="1">
    <citation type="submission" date="2014-09" db="EMBL/GenBank/DDBJ databases">
        <authorList>
            <person name="Magalhaes I.L.F."/>
            <person name="Oliveira U."/>
            <person name="Santos F.R."/>
            <person name="Vidigal T.H.D.A."/>
            <person name="Brescovit A.D."/>
            <person name="Santos A.J."/>
        </authorList>
    </citation>
    <scope>NUCLEOTIDE SEQUENCE</scope>
    <source>
        <tissue evidence="6">Shoot tissue taken approximately 20 cm above the soil surface</tissue>
    </source>
</reference>
<dbReference type="SUPFAM" id="SSF53098">
    <property type="entry name" value="Ribonuclease H-like"/>
    <property type="match status" value="1"/>
</dbReference>
<evidence type="ECO:0000256" key="3">
    <source>
        <dbReference type="ARBA" id="ARBA00022771"/>
    </source>
</evidence>
<accession>A0A0A9DMG4</accession>
<dbReference type="AlphaFoldDB" id="A0A0A9DMG4"/>
<evidence type="ECO:0000256" key="2">
    <source>
        <dbReference type="ARBA" id="ARBA00022723"/>
    </source>
</evidence>
<organism evidence="6">
    <name type="scientific">Arundo donax</name>
    <name type="common">Giant reed</name>
    <name type="synonym">Donax arundinaceus</name>
    <dbReference type="NCBI Taxonomy" id="35708"/>
    <lineage>
        <taxon>Eukaryota</taxon>
        <taxon>Viridiplantae</taxon>
        <taxon>Streptophyta</taxon>
        <taxon>Embryophyta</taxon>
        <taxon>Tracheophyta</taxon>
        <taxon>Spermatophyta</taxon>
        <taxon>Magnoliopsida</taxon>
        <taxon>Liliopsida</taxon>
        <taxon>Poales</taxon>
        <taxon>Poaceae</taxon>
        <taxon>PACMAD clade</taxon>
        <taxon>Arundinoideae</taxon>
        <taxon>Arundineae</taxon>
        <taxon>Arundo</taxon>
    </lineage>
</organism>
<proteinExistence type="predicted"/>
<keyword evidence="4" id="KW-0862">Zinc</keyword>
<dbReference type="GO" id="GO:0008270">
    <property type="term" value="F:zinc ion binding"/>
    <property type="evidence" value="ECO:0007669"/>
    <property type="project" value="UniProtKB-KW"/>
</dbReference>
<keyword evidence="5" id="KW-0539">Nucleus</keyword>
<dbReference type="InterPro" id="IPR052035">
    <property type="entry name" value="ZnF_BED_domain_contain"/>
</dbReference>
<evidence type="ECO:0008006" key="7">
    <source>
        <dbReference type="Google" id="ProtNLM"/>
    </source>
</evidence>
<evidence type="ECO:0000256" key="4">
    <source>
        <dbReference type="ARBA" id="ARBA00022833"/>
    </source>
</evidence>
<evidence type="ECO:0000256" key="5">
    <source>
        <dbReference type="ARBA" id="ARBA00023242"/>
    </source>
</evidence>
<protein>
    <recommendedName>
        <fullName evidence="7">hAT-like transposase RNase-H fold domain-containing protein</fullName>
    </recommendedName>
</protein>
<keyword evidence="2" id="KW-0479">Metal-binding</keyword>
<name>A0A0A9DMG4_ARUDO</name>
<keyword evidence="3" id="KW-0863">Zinc-finger</keyword>
<dbReference type="InterPro" id="IPR012337">
    <property type="entry name" value="RNaseH-like_sf"/>
</dbReference>
<dbReference type="GO" id="GO:0005634">
    <property type="term" value="C:nucleus"/>
    <property type="evidence" value="ECO:0007669"/>
    <property type="project" value="UniProtKB-SubCell"/>
</dbReference>
<dbReference type="EMBL" id="GBRH01211045">
    <property type="protein sequence ID" value="JAD86850.1"/>
    <property type="molecule type" value="Transcribed_RNA"/>
</dbReference>
<sequence length="63" mass="7304">MVDLLKRNLLDKNFLLARGQLLHHRCAAHVINLIVKDGLKLVEPIVENIRESVKYIRSSQSRK</sequence>
<comment type="subcellular location">
    <subcellularLocation>
        <location evidence="1">Nucleus</location>
    </subcellularLocation>
</comment>
<dbReference type="PANTHER" id="PTHR46481">
    <property type="entry name" value="ZINC FINGER BED DOMAIN-CONTAINING PROTEIN 4"/>
    <property type="match status" value="1"/>
</dbReference>
<reference evidence="6" key="2">
    <citation type="journal article" date="2015" name="Data Brief">
        <title>Shoot transcriptome of the giant reed, Arundo donax.</title>
        <authorList>
            <person name="Barrero R.A."/>
            <person name="Guerrero F.D."/>
            <person name="Moolhuijzen P."/>
            <person name="Goolsby J.A."/>
            <person name="Tidwell J."/>
            <person name="Bellgard S.E."/>
            <person name="Bellgard M.I."/>
        </authorList>
    </citation>
    <scope>NUCLEOTIDE SEQUENCE</scope>
    <source>
        <tissue evidence="6">Shoot tissue taken approximately 20 cm above the soil surface</tissue>
    </source>
</reference>